<protein>
    <submittedName>
        <fullName evidence="3">Uncharacterized protein</fullName>
    </submittedName>
</protein>
<organism evidence="3 4">
    <name type="scientific">Pelagomonas calceolata</name>
    <dbReference type="NCBI Taxonomy" id="35677"/>
    <lineage>
        <taxon>Eukaryota</taxon>
        <taxon>Sar</taxon>
        <taxon>Stramenopiles</taxon>
        <taxon>Ochrophyta</taxon>
        <taxon>Pelagophyceae</taxon>
        <taxon>Pelagomonadales</taxon>
        <taxon>Pelagomonadaceae</taxon>
        <taxon>Pelagomonas</taxon>
    </lineage>
</organism>
<dbReference type="Proteomes" id="UP000789595">
    <property type="component" value="Unassembled WGS sequence"/>
</dbReference>
<feature type="transmembrane region" description="Helical" evidence="1">
    <location>
        <begin position="102"/>
        <end position="125"/>
    </location>
</feature>
<feature type="transmembrane region" description="Helical" evidence="1">
    <location>
        <begin position="191"/>
        <end position="210"/>
    </location>
</feature>
<dbReference type="AlphaFoldDB" id="A0A8J2WEZ4"/>
<feature type="transmembrane region" description="Helical" evidence="1">
    <location>
        <begin position="152"/>
        <end position="179"/>
    </location>
</feature>
<evidence type="ECO:0000313" key="3">
    <source>
        <dbReference type="EMBL" id="CAH0365820.1"/>
    </source>
</evidence>
<evidence type="ECO:0000256" key="1">
    <source>
        <dbReference type="SAM" id="Phobius"/>
    </source>
</evidence>
<name>A0A8J2WEZ4_9STRA</name>
<feature type="signal peptide" evidence="2">
    <location>
        <begin position="1"/>
        <end position="17"/>
    </location>
</feature>
<gene>
    <name evidence="3" type="ORF">PECAL_1P22770</name>
</gene>
<comment type="caution">
    <text evidence="3">The sequence shown here is derived from an EMBL/GenBank/DDBJ whole genome shotgun (WGS) entry which is preliminary data.</text>
</comment>
<evidence type="ECO:0000256" key="2">
    <source>
        <dbReference type="SAM" id="SignalP"/>
    </source>
</evidence>
<keyword evidence="1" id="KW-0812">Transmembrane</keyword>
<keyword evidence="1" id="KW-0472">Membrane</keyword>
<proteinExistence type="predicted"/>
<keyword evidence="2" id="KW-0732">Signal</keyword>
<keyword evidence="4" id="KW-1185">Reference proteome</keyword>
<feature type="chain" id="PRO_5035147349" evidence="2">
    <location>
        <begin position="18"/>
        <end position="234"/>
    </location>
</feature>
<dbReference type="EMBL" id="CAKKNE010000001">
    <property type="protein sequence ID" value="CAH0365820.1"/>
    <property type="molecule type" value="Genomic_DNA"/>
</dbReference>
<accession>A0A8J2WEZ4</accession>
<keyword evidence="1" id="KW-1133">Transmembrane helix</keyword>
<evidence type="ECO:0000313" key="4">
    <source>
        <dbReference type="Proteomes" id="UP000789595"/>
    </source>
</evidence>
<reference evidence="3" key="1">
    <citation type="submission" date="2021-11" db="EMBL/GenBank/DDBJ databases">
        <authorList>
            <consortium name="Genoscope - CEA"/>
            <person name="William W."/>
        </authorList>
    </citation>
    <scope>NUCLEOTIDE SEQUENCE</scope>
</reference>
<sequence>MTLKTLTIALVCGTAQAGYSISSMLTTRRKKTPGSGGSADGPSDEIEALAGESFDWLANLGAPAALVAGAIMATLVEQGDFLRTTSRDTKTWARYMKRSAHVLLITALAMSLFSIFGTTVTGTMLKGLGDGHKTDWVETTSPMAFMHQNLPFEFLICRFCFLQGLLNWMLGLALMYIGNAPAAGGKASTKIYFFFGFLLLSVVMLMVAFLNKHMSFYANYMGMVAHFAEVFVGG</sequence>